<dbReference type="InterPro" id="IPR014942">
    <property type="entry name" value="AbiEii"/>
</dbReference>
<dbReference type="OrthoDB" id="9808443at2"/>
<keyword evidence="1" id="KW-0808">Transferase</keyword>
<name>A0A8G2C5M3_DESNO</name>
<accession>A0A8G2C5M3</accession>
<dbReference type="Pfam" id="PF08843">
    <property type="entry name" value="AbiEii"/>
    <property type="match status" value="1"/>
</dbReference>
<evidence type="ECO:0000313" key="2">
    <source>
        <dbReference type="Proteomes" id="UP000199581"/>
    </source>
</evidence>
<keyword evidence="2" id="KW-1185">Reference proteome</keyword>
<sequence>MTSGKNISASVRQRLLNRAHHDDRPFNELLQYYAMERFLYRLSRSAHADRFVLKGALMLRVWRSPQFRPTMDIDMLGRTNREDALILRQVRDIMMMDVGMDGLSFDTDSLRTERITEDAEYEGIRVRFLGSLGTARINMQIDIGFGDIVHPGPEMAEMPTMLDFPAPRLLCYSRESAIAEKFEAMVSLGALNSRMKDFYDIWLLSRQFDFIGKNLAEAMRLTFKQRDTVLPGDIEAFSRDFAEVKQTQWMAFRKRLEQEHVPVSFQEVTRALAIFLMPIAASISKQSETPETWTASGPWS</sequence>
<dbReference type="Proteomes" id="UP000199581">
    <property type="component" value="Unassembled WGS sequence"/>
</dbReference>
<proteinExistence type="predicted"/>
<dbReference type="AlphaFoldDB" id="A0A8G2C5M3"/>
<reference evidence="1 2" key="1">
    <citation type="submission" date="2016-10" db="EMBL/GenBank/DDBJ databases">
        <authorList>
            <person name="Varghese N."/>
            <person name="Submissions S."/>
        </authorList>
    </citation>
    <scope>NUCLEOTIDE SEQUENCE [LARGE SCALE GENOMIC DNA]</scope>
    <source>
        <strain evidence="1 2">DSM 1741</strain>
    </source>
</reference>
<dbReference type="GO" id="GO:0016740">
    <property type="term" value="F:transferase activity"/>
    <property type="evidence" value="ECO:0007669"/>
    <property type="project" value="UniProtKB-KW"/>
</dbReference>
<comment type="caution">
    <text evidence="1">The sequence shown here is derived from an EMBL/GenBank/DDBJ whole genome shotgun (WGS) entry which is preliminary data.</text>
</comment>
<gene>
    <name evidence="1" type="ORF">SAMN05421830_1166</name>
</gene>
<organism evidence="1 2">
    <name type="scientific">Desulfomicrobium norvegicum (strain DSM 1741 / NCIMB 8310)</name>
    <name type="common">Desulfovibrio baculatus (strain Norway 4)</name>
    <name type="synonym">Desulfovibrio desulfuricans (strain Norway 4)</name>
    <dbReference type="NCBI Taxonomy" id="52561"/>
    <lineage>
        <taxon>Bacteria</taxon>
        <taxon>Pseudomonadati</taxon>
        <taxon>Thermodesulfobacteriota</taxon>
        <taxon>Desulfovibrionia</taxon>
        <taxon>Desulfovibrionales</taxon>
        <taxon>Desulfomicrobiaceae</taxon>
        <taxon>Desulfomicrobium</taxon>
    </lineage>
</organism>
<dbReference type="RefSeq" id="WP_092194005.1">
    <property type="nucleotide sequence ID" value="NZ_FOTO01000016.1"/>
</dbReference>
<evidence type="ECO:0000313" key="1">
    <source>
        <dbReference type="EMBL" id="SFM13774.1"/>
    </source>
</evidence>
<dbReference type="EMBL" id="FOTO01000016">
    <property type="protein sequence ID" value="SFM13774.1"/>
    <property type="molecule type" value="Genomic_DNA"/>
</dbReference>
<protein>
    <submittedName>
        <fullName evidence="1">Predicted nucleotidyltransferase component of viral defense system</fullName>
    </submittedName>
</protein>